<evidence type="ECO:0000313" key="2">
    <source>
        <dbReference type="Proteomes" id="UP000600774"/>
    </source>
</evidence>
<comment type="caution">
    <text evidence="1">The sequence shown here is derived from an EMBL/GenBank/DDBJ whole genome shotgun (WGS) entry which is preliminary data.</text>
</comment>
<accession>A0A832SL35</accession>
<dbReference type="AlphaFoldDB" id="A0A832SL35"/>
<evidence type="ECO:0000313" key="1">
    <source>
        <dbReference type="EMBL" id="HIH95158.1"/>
    </source>
</evidence>
<dbReference type="EMBL" id="DUJU01000161">
    <property type="protein sequence ID" value="HIH95158.1"/>
    <property type="molecule type" value="Genomic_DNA"/>
</dbReference>
<gene>
    <name evidence="1" type="ORF">HA338_14440</name>
</gene>
<dbReference type="OMA" id="TRITYCK"/>
<organism evidence="1 2">
    <name type="scientific">Methanosarcina acetivorans</name>
    <dbReference type="NCBI Taxonomy" id="2214"/>
    <lineage>
        <taxon>Archaea</taxon>
        <taxon>Methanobacteriati</taxon>
        <taxon>Methanobacteriota</taxon>
        <taxon>Stenosarchaea group</taxon>
        <taxon>Methanomicrobia</taxon>
        <taxon>Methanosarcinales</taxon>
        <taxon>Methanosarcinaceae</taxon>
        <taxon>Methanosarcina</taxon>
    </lineage>
</organism>
<reference evidence="1" key="1">
    <citation type="journal article" date="2020" name="bioRxiv">
        <title>A rank-normalized archaeal taxonomy based on genome phylogeny resolves widespread incomplete and uneven classifications.</title>
        <authorList>
            <person name="Rinke C."/>
            <person name="Chuvochina M."/>
            <person name="Mussig A.J."/>
            <person name="Chaumeil P.-A."/>
            <person name="Waite D.W."/>
            <person name="Whitman W.B."/>
            <person name="Parks D.H."/>
            <person name="Hugenholtz P."/>
        </authorList>
    </citation>
    <scope>NUCLEOTIDE SEQUENCE</scope>
    <source>
        <strain evidence="1">UBA8876</strain>
    </source>
</reference>
<dbReference type="GeneID" id="1474416"/>
<protein>
    <submittedName>
        <fullName evidence="1">Uncharacterized protein</fullName>
    </submittedName>
</protein>
<proteinExistence type="predicted"/>
<sequence>MHKLIKIVGFILAIIGFAHIVKHIMHGKESCRWCGWYKIKVEDEKPAGETASYKIKVEDEERKGSRYGSTPVRY</sequence>
<dbReference type="RefSeq" id="WP_011022495.1">
    <property type="nucleotide sequence ID" value="NZ_DUJU01000161.1"/>
</dbReference>
<name>A0A832SL35_9EURY</name>
<dbReference type="Proteomes" id="UP000600774">
    <property type="component" value="Unassembled WGS sequence"/>
</dbReference>